<dbReference type="SUPFAM" id="SSF56219">
    <property type="entry name" value="DNase I-like"/>
    <property type="match status" value="1"/>
</dbReference>
<dbReference type="Proteomes" id="UP000789595">
    <property type="component" value="Unassembled WGS sequence"/>
</dbReference>
<reference evidence="2" key="1">
    <citation type="submission" date="2021-11" db="EMBL/GenBank/DDBJ databases">
        <authorList>
            <consortium name="Genoscope - CEA"/>
            <person name="William W."/>
        </authorList>
    </citation>
    <scope>NUCLEOTIDE SEQUENCE</scope>
</reference>
<gene>
    <name evidence="2" type="ORF">PECAL_3P03380</name>
</gene>
<feature type="region of interest" description="Disordered" evidence="1">
    <location>
        <begin position="27"/>
        <end position="49"/>
    </location>
</feature>
<proteinExistence type="predicted"/>
<keyword evidence="3" id="KW-1185">Reference proteome</keyword>
<protein>
    <recommendedName>
        <fullName evidence="4">Endonuclease/exonuclease/phosphatase domain-containing protein</fullName>
    </recommendedName>
</protein>
<dbReference type="AlphaFoldDB" id="A0A8J2WWN4"/>
<evidence type="ECO:0000313" key="3">
    <source>
        <dbReference type="Proteomes" id="UP000789595"/>
    </source>
</evidence>
<accession>A0A8J2WWN4</accession>
<comment type="caution">
    <text evidence="2">The sequence shown here is derived from an EMBL/GenBank/DDBJ whole genome shotgun (WGS) entry which is preliminary data.</text>
</comment>
<dbReference type="Gene3D" id="3.60.10.10">
    <property type="entry name" value="Endonuclease/exonuclease/phosphatase"/>
    <property type="match status" value="1"/>
</dbReference>
<evidence type="ECO:0008006" key="4">
    <source>
        <dbReference type="Google" id="ProtNLM"/>
    </source>
</evidence>
<dbReference type="EMBL" id="CAKKNE010000003">
    <property type="protein sequence ID" value="CAH0370449.1"/>
    <property type="molecule type" value="Genomic_DNA"/>
</dbReference>
<evidence type="ECO:0000313" key="2">
    <source>
        <dbReference type="EMBL" id="CAH0370449.1"/>
    </source>
</evidence>
<dbReference type="OrthoDB" id="497840at2759"/>
<name>A0A8J2WWN4_9STRA</name>
<feature type="non-terminal residue" evidence="2">
    <location>
        <position position="1"/>
    </location>
</feature>
<organism evidence="2 3">
    <name type="scientific">Pelagomonas calceolata</name>
    <dbReference type="NCBI Taxonomy" id="35677"/>
    <lineage>
        <taxon>Eukaryota</taxon>
        <taxon>Sar</taxon>
        <taxon>Stramenopiles</taxon>
        <taxon>Ochrophyta</taxon>
        <taxon>Pelagophyceae</taxon>
        <taxon>Pelagomonadales</taxon>
        <taxon>Pelagomonadaceae</taxon>
        <taxon>Pelagomonas</taxon>
    </lineage>
</organism>
<sequence>RLEFQGPGALAHSLVKASVVQKCDAAYPSPKTHPQAPSVHSIRPTRHRRRREHVDAAAERSAINAAAERGCMSDFPIRSRKGGANPYISSDANMPETKPPREPGAAYVFVPTLAACALLLLYVGVGVVTGVSTDYGVSSVRGSSANVLRVATWNVAAINNNPFEYWITHDDKAYNKLMSDVQEFVSNPGERDVIVEEVFSDQMWDSLSKKMKDVGWAGVDEVDKMWKDDFRSRKIVGGFLTDATLGKKRLASMPDRVTNTIRTENGNVMRPTVINCFSGDLGTQEKWFEAWMEFMFETRVKDQMVYETLLPIKRSKYPALSEDEERLSIPLQTLCGAIFDAILVHMMNSIAPTTWQPLRSELCAALNSQKDSRTLEILERTYGDADVLFVQEAASAFVKTASASLGSKYHILAPASMDPKRDQNSLVFLCKKRFPSTASEFTDEVLSSLSKAPVANGDLYAATVFDSSNRPFVVASFHGDTNGLATIPVTDALLEKIPENHKLLFGLDANTYENEREGYQGAAKYQAFIVDKGLGSQHGVDSSMDVKRYTTFNARTYLQPQLNKAVAFDERYTNINVDRNPKDFILYTPRDFELVDTGRDNTGERTYTEDMMFPTLKFPSDHGVTAATLRLLPRRRV</sequence>
<dbReference type="InterPro" id="IPR036691">
    <property type="entry name" value="Endo/exonu/phosph_ase_sf"/>
</dbReference>
<evidence type="ECO:0000256" key="1">
    <source>
        <dbReference type="SAM" id="MobiDB-lite"/>
    </source>
</evidence>